<reference evidence="4" key="1">
    <citation type="submission" date="2023-07" db="EMBL/GenBank/DDBJ databases">
        <title>draft genome sequence of fig (Ficus carica).</title>
        <authorList>
            <person name="Takahashi T."/>
            <person name="Nishimura K."/>
        </authorList>
    </citation>
    <scope>NUCLEOTIDE SEQUENCE</scope>
</reference>
<proteinExistence type="inferred from homology"/>
<evidence type="ECO:0000259" key="3">
    <source>
        <dbReference type="PROSITE" id="PS50882"/>
    </source>
</evidence>
<feature type="region of interest" description="Disordered" evidence="2">
    <location>
        <begin position="41"/>
        <end position="62"/>
    </location>
</feature>
<dbReference type="PANTHER" id="PTHR12357:SF77">
    <property type="entry name" value="YTH DOMAIN-CONTAINING FAMILY PROTEIN"/>
    <property type="match status" value="1"/>
</dbReference>
<gene>
    <name evidence="4" type="ORF">TIFTF001_022675</name>
</gene>
<keyword evidence="1" id="KW-0694">RNA-binding</keyword>
<feature type="region of interest" description="Disordered" evidence="2">
    <location>
        <begin position="350"/>
        <end position="394"/>
    </location>
</feature>
<dbReference type="AlphaFoldDB" id="A0AA88DFP7"/>
<name>A0AA88DFP7_FICCA</name>
<dbReference type="GO" id="GO:1990247">
    <property type="term" value="F:N6-methyladenosine-containing RNA reader activity"/>
    <property type="evidence" value="ECO:0007669"/>
    <property type="project" value="UniProtKB-UniRule"/>
</dbReference>
<dbReference type="InterPro" id="IPR045168">
    <property type="entry name" value="YTH_prot"/>
</dbReference>
<feature type="region of interest" description="Disordered" evidence="2">
    <location>
        <begin position="635"/>
        <end position="662"/>
    </location>
</feature>
<feature type="compositionally biased region" description="Basic and acidic residues" evidence="2">
    <location>
        <begin position="41"/>
        <end position="50"/>
    </location>
</feature>
<feature type="domain" description="YTH" evidence="3">
    <location>
        <begin position="421"/>
        <end position="558"/>
    </location>
</feature>
<dbReference type="PANTHER" id="PTHR12357">
    <property type="entry name" value="YTH YT521-B HOMOLOGY DOMAIN-CONTAINING"/>
    <property type="match status" value="1"/>
</dbReference>
<dbReference type="EMBL" id="BTGU01000047">
    <property type="protein sequence ID" value="GMN53532.1"/>
    <property type="molecule type" value="Genomic_DNA"/>
</dbReference>
<dbReference type="GO" id="GO:0061157">
    <property type="term" value="P:mRNA destabilization"/>
    <property type="evidence" value="ECO:0007669"/>
    <property type="project" value="TreeGrafter"/>
</dbReference>
<evidence type="ECO:0000256" key="2">
    <source>
        <dbReference type="SAM" id="MobiDB-lite"/>
    </source>
</evidence>
<feature type="compositionally biased region" description="Basic and acidic residues" evidence="2">
    <location>
        <begin position="363"/>
        <end position="373"/>
    </location>
</feature>
<protein>
    <recommendedName>
        <fullName evidence="1">YTH domain-containing family protein</fullName>
    </recommendedName>
</protein>
<evidence type="ECO:0000256" key="1">
    <source>
        <dbReference type="RuleBase" id="RU369095"/>
    </source>
</evidence>
<evidence type="ECO:0000313" key="5">
    <source>
        <dbReference type="Proteomes" id="UP001187192"/>
    </source>
</evidence>
<dbReference type="GO" id="GO:0003729">
    <property type="term" value="F:mRNA binding"/>
    <property type="evidence" value="ECO:0007669"/>
    <property type="project" value="UniProtKB-UniRule"/>
</dbReference>
<dbReference type="CDD" id="cd21134">
    <property type="entry name" value="YTH"/>
    <property type="match status" value="1"/>
</dbReference>
<evidence type="ECO:0000313" key="4">
    <source>
        <dbReference type="EMBL" id="GMN53532.1"/>
    </source>
</evidence>
<comment type="caution">
    <text evidence="4">The sequence shown here is derived from an EMBL/GenBank/DDBJ whole genome shotgun (WGS) entry which is preliminary data.</text>
</comment>
<accession>A0AA88DFP7</accession>
<feature type="compositionally biased region" description="Basic and acidic residues" evidence="2">
    <location>
        <begin position="635"/>
        <end position="645"/>
    </location>
</feature>
<dbReference type="PROSITE" id="PS50882">
    <property type="entry name" value="YTH"/>
    <property type="match status" value="1"/>
</dbReference>
<dbReference type="Proteomes" id="UP001187192">
    <property type="component" value="Unassembled WGS sequence"/>
</dbReference>
<organism evidence="4 5">
    <name type="scientific">Ficus carica</name>
    <name type="common">Common fig</name>
    <dbReference type="NCBI Taxonomy" id="3494"/>
    <lineage>
        <taxon>Eukaryota</taxon>
        <taxon>Viridiplantae</taxon>
        <taxon>Streptophyta</taxon>
        <taxon>Embryophyta</taxon>
        <taxon>Tracheophyta</taxon>
        <taxon>Spermatophyta</taxon>
        <taxon>Magnoliopsida</taxon>
        <taxon>eudicotyledons</taxon>
        <taxon>Gunneridae</taxon>
        <taxon>Pentapetalae</taxon>
        <taxon>rosids</taxon>
        <taxon>fabids</taxon>
        <taxon>Rosales</taxon>
        <taxon>Moraceae</taxon>
        <taxon>Ficeae</taxon>
        <taxon>Ficus</taxon>
    </lineage>
</organism>
<dbReference type="GO" id="GO:0005737">
    <property type="term" value="C:cytoplasm"/>
    <property type="evidence" value="ECO:0007669"/>
    <property type="project" value="TreeGrafter"/>
</dbReference>
<dbReference type="Pfam" id="PF04146">
    <property type="entry name" value="YTH"/>
    <property type="match status" value="1"/>
</dbReference>
<comment type="function">
    <text evidence="1">Specifically recognizes and binds N6-methyladenosine (m6A)-containing RNAs, and regulates mRNA stability. M6A is a modification present at internal sites of mRNAs and some non-coding RNAs and plays a role in mRNA stability and processing.</text>
</comment>
<dbReference type="InterPro" id="IPR007275">
    <property type="entry name" value="YTH_domain"/>
</dbReference>
<keyword evidence="5" id="KW-1185">Reference proteome</keyword>
<sequence length="683" mass="75148">MDTSSRNDRDRVVSSVDLLEIPVPVLFVLFRMFGEEGSEKWKGRERKNTLGERPVNPDGLAEQTLSPKDERIVSANSPDAVIVGPSSNVTGQPDYLDAGGDYNIPHPLKAYVSHEQQVSYAGGSAYGSSTSTWNGYSQYLNADGLPVVSSVIYNENPSLVFHPGYGFNPEIAYGQYSPVATPLPPLMMDGQLYSPQQLAFSPYYPQPAPPNMAHISSAVPVPPTELMTPESSNIDNMFFGPGSGYLVNFGSLGGGNLSGNLNSSPMTSPTVYPQPMGILGSYESSFGQIQVTGMKAQFNISQQHSPTHGFGLVSGSHYPHSSQSSSIGGASFGYSVANDLNQLTLEKGRRRDRDLDSISVSNDSRDIFNDRNRGPRASKMKGKTATEHTSSIGASKNNSSASGILLDAYNRPDFVTDYENAKLFIIKSFSEDNVHKSIKYNTWASTPHGNKKLDAAYQEAKEMKPNCPLFLFFSVNASGQFCGVAEMVGPVDFEKNADYWQQDRWNGQFPVKWHIVKDVPNIRFRHILLDNNDNKPVTHSRDSQEVGFKQGIEMLKIFKDHDSRTSILDDFNFYDDREKALKERKARQQQACSTADAAQNFVHEISSTFGQTLNLKESSDKVVALELSVGTRRDTPVSFEHHDSLNQKSGSLSRNPGVEEGDKVVASVTDEVKHESIDKEEAV</sequence>
<comment type="similarity">
    <text evidence="1">Belongs to the YTHDF family.</text>
</comment>
<dbReference type="Gene3D" id="3.10.590.10">
    <property type="entry name" value="ph1033 like domains"/>
    <property type="match status" value="1"/>
</dbReference>